<dbReference type="OrthoDB" id="9803892at2"/>
<feature type="region of interest" description="Disordered" evidence="1">
    <location>
        <begin position="195"/>
        <end position="214"/>
    </location>
</feature>
<dbReference type="RefSeq" id="WP_161004033.1">
    <property type="nucleotide sequence ID" value="NZ_WEZQ01000017.1"/>
</dbReference>
<reference evidence="3 4" key="1">
    <citation type="journal article" date="2019" name="Appl. Environ. Microbiol.">
        <title>Genetic determinants of hydroxycinnamic acid metabolism in heterofermentative lactobacilli.</title>
        <authorList>
            <person name="Gaur G."/>
            <person name="Oh J.H."/>
            <person name="Filannino P."/>
            <person name="Gobbetti M."/>
            <person name="van Pijkeren J.P."/>
            <person name="Ganzle M.G."/>
        </authorList>
    </citation>
    <scope>NUCLEOTIDE SEQUENCE [LARGE SCALE GENOMIC DNA]</scope>
    <source>
        <strain evidence="3 4">C5</strain>
    </source>
</reference>
<dbReference type="PANTHER" id="PTHR15020">
    <property type="entry name" value="FLAVIN REDUCTASE-RELATED"/>
    <property type="match status" value="1"/>
</dbReference>
<protein>
    <submittedName>
        <fullName evidence="3">NAD(P)H-binding protein</fullName>
    </submittedName>
</protein>
<dbReference type="SUPFAM" id="SSF51735">
    <property type="entry name" value="NAD(P)-binding Rossmann-fold domains"/>
    <property type="match status" value="1"/>
</dbReference>
<dbReference type="CDD" id="cd05267">
    <property type="entry name" value="SDR_a6"/>
    <property type="match status" value="1"/>
</dbReference>
<dbReference type="InterPro" id="IPR036291">
    <property type="entry name" value="NAD(P)-bd_dom_sf"/>
</dbReference>
<feature type="compositionally biased region" description="Basic and acidic residues" evidence="1">
    <location>
        <begin position="205"/>
        <end position="214"/>
    </location>
</feature>
<organism evidence="3 4">
    <name type="scientific">Furfurilactobacillus milii</name>
    <dbReference type="NCBI Taxonomy" id="2888272"/>
    <lineage>
        <taxon>Bacteria</taxon>
        <taxon>Bacillati</taxon>
        <taxon>Bacillota</taxon>
        <taxon>Bacilli</taxon>
        <taxon>Lactobacillales</taxon>
        <taxon>Lactobacillaceae</taxon>
        <taxon>Furfurilactobacillus</taxon>
    </lineage>
</organism>
<dbReference type="InterPro" id="IPR016040">
    <property type="entry name" value="NAD(P)-bd_dom"/>
</dbReference>
<evidence type="ECO:0000256" key="1">
    <source>
        <dbReference type="SAM" id="MobiDB-lite"/>
    </source>
</evidence>
<evidence type="ECO:0000313" key="3">
    <source>
        <dbReference type="EMBL" id="MYV17665.1"/>
    </source>
</evidence>
<dbReference type="AlphaFoldDB" id="A0A6N9I3W9"/>
<feature type="domain" description="NAD(P)-binding" evidence="2">
    <location>
        <begin position="8"/>
        <end position="190"/>
    </location>
</feature>
<gene>
    <name evidence="3" type="ORF">GB993_09140</name>
</gene>
<comment type="caution">
    <text evidence="3">The sequence shown here is derived from an EMBL/GenBank/DDBJ whole genome shotgun (WGS) entry which is preliminary data.</text>
</comment>
<accession>A0A6N9I3W9</accession>
<dbReference type="EMBL" id="WEZQ01000017">
    <property type="protein sequence ID" value="MYV17665.1"/>
    <property type="molecule type" value="Genomic_DNA"/>
</dbReference>
<evidence type="ECO:0000259" key="2">
    <source>
        <dbReference type="Pfam" id="PF13460"/>
    </source>
</evidence>
<proteinExistence type="predicted"/>
<dbReference type="Pfam" id="PF13460">
    <property type="entry name" value="NAD_binding_10"/>
    <property type="match status" value="1"/>
</dbReference>
<evidence type="ECO:0000313" key="4">
    <source>
        <dbReference type="Proteomes" id="UP000449209"/>
    </source>
</evidence>
<sequence>MKTILILGANGGTAQILIQRLLNETDDKLILFLRHASRLAQYQGNDRVTVIDGDVLDQDRLRQAMQKVDIVYSNVGGTDLAVQTQSILKAMAAENKQRLIFISALGANYEVKGNFGSWNEQAIAAYLPGFRESDQLIQDSGVNYTEIRPAWLTDEDEIDYETTQRGEDFKGTEVSRKSVADFVFKLIDNPDLGQRASVGVNKPNTDGDKPRWME</sequence>
<dbReference type="PANTHER" id="PTHR15020:SF50">
    <property type="entry name" value="UPF0659 PROTEIN YMR090W"/>
    <property type="match status" value="1"/>
</dbReference>
<dbReference type="Proteomes" id="UP000449209">
    <property type="component" value="Unassembled WGS sequence"/>
</dbReference>
<name>A0A6N9I3W9_9LACO</name>
<dbReference type="Gene3D" id="3.40.50.720">
    <property type="entry name" value="NAD(P)-binding Rossmann-like Domain"/>
    <property type="match status" value="1"/>
</dbReference>